<dbReference type="Gene3D" id="3.80.10.10">
    <property type="entry name" value="Ribonuclease Inhibitor"/>
    <property type="match status" value="2"/>
</dbReference>
<dbReference type="PANTHER" id="PTHR24369">
    <property type="entry name" value="ANTIGEN BSP, PUTATIVE-RELATED"/>
    <property type="match status" value="1"/>
</dbReference>
<dbReference type="OrthoDB" id="676979at2759"/>
<evidence type="ECO:0000313" key="5">
    <source>
        <dbReference type="EMBL" id="CEO96356.1"/>
    </source>
</evidence>
<name>A0A0G4IM79_PLABS</name>
<gene>
    <name evidence="5" type="ORF">PBRA_005027</name>
</gene>
<feature type="signal peptide" evidence="4">
    <location>
        <begin position="1"/>
        <end position="27"/>
    </location>
</feature>
<protein>
    <recommendedName>
        <fullName evidence="7">BTB domain-containing protein</fullName>
    </recommendedName>
</protein>
<keyword evidence="3" id="KW-0677">Repeat</keyword>
<keyword evidence="1" id="KW-0433">Leucine-rich repeat</keyword>
<dbReference type="EMBL" id="CDSF01000057">
    <property type="protein sequence ID" value="CEO96356.1"/>
    <property type="molecule type" value="Genomic_DNA"/>
</dbReference>
<keyword evidence="2 4" id="KW-0732">Signal</keyword>
<organism evidence="5 6">
    <name type="scientific">Plasmodiophora brassicae</name>
    <name type="common">Clubroot disease agent</name>
    <dbReference type="NCBI Taxonomy" id="37360"/>
    <lineage>
        <taxon>Eukaryota</taxon>
        <taxon>Sar</taxon>
        <taxon>Rhizaria</taxon>
        <taxon>Endomyxa</taxon>
        <taxon>Phytomyxea</taxon>
        <taxon>Plasmodiophorida</taxon>
        <taxon>Plasmodiophoridae</taxon>
        <taxon>Plasmodiophora</taxon>
    </lineage>
</organism>
<feature type="chain" id="PRO_5005192834" description="BTB domain-containing protein" evidence="4">
    <location>
        <begin position="28"/>
        <end position="442"/>
    </location>
</feature>
<dbReference type="InterPro" id="IPR001611">
    <property type="entry name" value="Leu-rich_rpt"/>
</dbReference>
<evidence type="ECO:0000256" key="3">
    <source>
        <dbReference type="ARBA" id="ARBA00022737"/>
    </source>
</evidence>
<reference evidence="5 6" key="1">
    <citation type="submission" date="2015-02" db="EMBL/GenBank/DDBJ databases">
        <authorList>
            <person name="Chooi Y.-H."/>
        </authorList>
    </citation>
    <scope>NUCLEOTIDE SEQUENCE [LARGE SCALE GENOMIC DNA]</scope>
    <source>
        <strain evidence="5">E3</strain>
    </source>
</reference>
<sequence>MLSGIALPDVRVACWCAFLLFSLVGLSAPPNDDVHFVLDNGEVVTARRSLALDQSEVVRNFFDSGDAGHDGIFPLKHTNIEQVLLVKTFVEHGGLTSNGLSLRALFQTLILSDFLNMQSMSDSIAERISRAIEFPEFASLSKISKCLEKRAKSACVGISADVIDDLTARMAKLNFHVKCGARIMQYGICGWSGVWGSLSNSWFSEHSARSSQKAMVLTGNVIESVSRRAFAGFDNLEDLFRSLSANRIQSIDIGAFAGLSSLSGLALEYNQILSITAGMFDGLSSLTELSLSSCRIESIGMHAFRGLPRLTNLELSKNNLRSIEPGRFRGLTSLRSLYDSAAKRVLHQRLSSDERLHRDLSGNKVKTITQGAFDDLTSLAKIDLSDNRIKALDQPGIFDNLSSLQRLVLKGNPICANLPTVGLDRPTRKMNGIPAHVYVVCY</sequence>
<dbReference type="InterPro" id="IPR050541">
    <property type="entry name" value="LRR_TM_domain-containing"/>
</dbReference>
<dbReference type="SUPFAM" id="SSF52058">
    <property type="entry name" value="L domain-like"/>
    <property type="match status" value="1"/>
</dbReference>
<evidence type="ECO:0000256" key="1">
    <source>
        <dbReference type="ARBA" id="ARBA00022614"/>
    </source>
</evidence>
<dbReference type="GO" id="GO:0005886">
    <property type="term" value="C:plasma membrane"/>
    <property type="evidence" value="ECO:0007669"/>
    <property type="project" value="TreeGrafter"/>
</dbReference>
<evidence type="ECO:0000313" key="6">
    <source>
        <dbReference type="Proteomes" id="UP000039324"/>
    </source>
</evidence>
<dbReference type="STRING" id="37360.A0A0G4IM79"/>
<dbReference type="InterPro" id="IPR032675">
    <property type="entry name" value="LRR_dom_sf"/>
</dbReference>
<evidence type="ECO:0000256" key="2">
    <source>
        <dbReference type="ARBA" id="ARBA00022729"/>
    </source>
</evidence>
<dbReference type="PANTHER" id="PTHR24369:SF210">
    <property type="entry name" value="CHAOPTIN-RELATED"/>
    <property type="match status" value="1"/>
</dbReference>
<dbReference type="InterPro" id="IPR003591">
    <property type="entry name" value="Leu-rich_rpt_typical-subtyp"/>
</dbReference>
<dbReference type="AlphaFoldDB" id="A0A0G4IM79"/>
<keyword evidence="6" id="KW-1185">Reference proteome</keyword>
<accession>A0A0G4IM79</accession>
<dbReference type="PROSITE" id="PS51450">
    <property type="entry name" value="LRR"/>
    <property type="match status" value="1"/>
</dbReference>
<dbReference type="SMART" id="SM00369">
    <property type="entry name" value="LRR_TYP"/>
    <property type="match status" value="6"/>
</dbReference>
<evidence type="ECO:0008006" key="7">
    <source>
        <dbReference type="Google" id="ProtNLM"/>
    </source>
</evidence>
<evidence type="ECO:0000256" key="4">
    <source>
        <dbReference type="SAM" id="SignalP"/>
    </source>
</evidence>
<dbReference type="Pfam" id="PF13855">
    <property type="entry name" value="LRR_8"/>
    <property type="match status" value="2"/>
</dbReference>
<proteinExistence type="predicted"/>
<dbReference type="Proteomes" id="UP000039324">
    <property type="component" value="Unassembled WGS sequence"/>
</dbReference>